<dbReference type="OrthoDB" id="267088at2"/>
<dbReference type="PANTHER" id="PTHR44943:SF8">
    <property type="entry name" value="TPR REPEAT-CONTAINING PROTEIN MJ0263"/>
    <property type="match status" value="1"/>
</dbReference>
<dbReference type="PANTHER" id="PTHR44943">
    <property type="entry name" value="CELLULOSE SYNTHASE OPERON PROTEIN C"/>
    <property type="match status" value="1"/>
</dbReference>
<evidence type="ECO:0000313" key="5">
    <source>
        <dbReference type="EMBL" id="QDU25922.1"/>
    </source>
</evidence>
<gene>
    <name evidence="5" type="ORF">ETAA8_09940</name>
</gene>
<feature type="transmembrane region" description="Helical" evidence="4">
    <location>
        <begin position="267"/>
        <end position="289"/>
    </location>
</feature>
<evidence type="ECO:0000256" key="4">
    <source>
        <dbReference type="SAM" id="Phobius"/>
    </source>
</evidence>
<evidence type="ECO:0000313" key="6">
    <source>
        <dbReference type="Proteomes" id="UP000315017"/>
    </source>
</evidence>
<dbReference type="EMBL" id="CP036274">
    <property type="protein sequence ID" value="QDU25922.1"/>
    <property type="molecule type" value="Genomic_DNA"/>
</dbReference>
<dbReference type="InterPro" id="IPR019734">
    <property type="entry name" value="TPR_rpt"/>
</dbReference>
<name>A0A517Y707_9BACT</name>
<evidence type="ECO:0000256" key="3">
    <source>
        <dbReference type="PROSITE-ProRule" id="PRU00339"/>
    </source>
</evidence>
<keyword evidence="4" id="KW-1133">Transmembrane helix</keyword>
<evidence type="ECO:0000256" key="2">
    <source>
        <dbReference type="ARBA" id="ARBA00022803"/>
    </source>
</evidence>
<keyword evidence="1" id="KW-0677">Repeat</keyword>
<keyword evidence="6" id="KW-1185">Reference proteome</keyword>
<dbReference type="SUPFAM" id="SSF48452">
    <property type="entry name" value="TPR-like"/>
    <property type="match status" value="2"/>
</dbReference>
<dbReference type="SMART" id="SM00028">
    <property type="entry name" value="TPR"/>
    <property type="match status" value="6"/>
</dbReference>
<feature type="transmembrane region" description="Helical" evidence="4">
    <location>
        <begin position="363"/>
        <end position="381"/>
    </location>
</feature>
<feature type="transmembrane region" description="Helical" evidence="4">
    <location>
        <begin position="337"/>
        <end position="356"/>
    </location>
</feature>
<dbReference type="KEGG" id="aagg:ETAA8_09940"/>
<dbReference type="AlphaFoldDB" id="A0A517Y707"/>
<dbReference type="InterPro" id="IPR051685">
    <property type="entry name" value="Ycf3/AcsC/BcsC/TPR_MFPF"/>
</dbReference>
<dbReference type="Pfam" id="PF13432">
    <property type="entry name" value="TPR_16"/>
    <property type="match status" value="2"/>
</dbReference>
<dbReference type="RefSeq" id="WP_145085648.1">
    <property type="nucleotide sequence ID" value="NZ_CP036274.1"/>
</dbReference>
<sequence length="426" mass="47050">MTPHLSRALVLIEQNRYAQALGELQLHLGQNADDAVAHALMSQCHLNLEHYDEAQQQAAHAIHLAPDESIGYRMLAAVLLQRRRYPEAEKAADAALQIEPHDADLFGLKASIFTQLERWREAVQAADAGLAIDPENLVCLNVRAQALTMLGDRAGAAQTVQDALRHNPDDPWIHANQGWASLHANEPLKAAEHFRETLRLDPDMELARAGIIEALKARNFVYRGMLQYFLWMARLPSQARWGIVIGIFLAQRFLGQFARNNPDFAPFVWPILAVLISFAVMSWLAYPLFNLMLRLDRFGRHALSVDQRKGANLLGTTLLIAIVSLVAFFVTGHPVPLLSALVFGLLSLPVSAIYLIEAGWPRNTMFACTGGLLLLGLAMMIPDSLVVGLNNKPLSDLVSSVQGLFPLGIIASQFLANYLATVEVKK</sequence>
<dbReference type="InterPro" id="IPR011990">
    <property type="entry name" value="TPR-like_helical_dom_sf"/>
</dbReference>
<dbReference type="Proteomes" id="UP000315017">
    <property type="component" value="Chromosome"/>
</dbReference>
<feature type="repeat" description="TPR" evidence="3">
    <location>
        <begin position="69"/>
        <end position="102"/>
    </location>
</feature>
<feature type="transmembrane region" description="Helical" evidence="4">
    <location>
        <begin position="401"/>
        <end position="420"/>
    </location>
</feature>
<reference evidence="5 6" key="1">
    <citation type="submission" date="2019-02" db="EMBL/GenBank/DDBJ databases">
        <title>Deep-cultivation of Planctomycetes and their phenomic and genomic characterization uncovers novel biology.</title>
        <authorList>
            <person name="Wiegand S."/>
            <person name="Jogler M."/>
            <person name="Boedeker C."/>
            <person name="Pinto D."/>
            <person name="Vollmers J."/>
            <person name="Rivas-Marin E."/>
            <person name="Kohn T."/>
            <person name="Peeters S.H."/>
            <person name="Heuer A."/>
            <person name="Rast P."/>
            <person name="Oberbeckmann S."/>
            <person name="Bunk B."/>
            <person name="Jeske O."/>
            <person name="Meyerdierks A."/>
            <person name="Storesund J.E."/>
            <person name="Kallscheuer N."/>
            <person name="Luecker S."/>
            <person name="Lage O.M."/>
            <person name="Pohl T."/>
            <person name="Merkel B.J."/>
            <person name="Hornburger P."/>
            <person name="Mueller R.-W."/>
            <person name="Bruemmer F."/>
            <person name="Labrenz M."/>
            <person name="Spormann A.M."/>
            <person name="Op den Camp H."/>
            <person name="Overmann J."/>
            <person name="Amann R."/>
            <person name="Jetten M.S.M."/>
            <person name="Mascher T."/>
            <person name="Medema M.H."/>
            <person name="Devos D.P."/>
            <person name="Kaster A.-K."/>
            <person name="Ovreas L."/>
            <person name="Rohde M."/>
            <person name="Galperin M.Y."/>
            <person name="Jogler C."/>
        </authorList>
    </citation>
    <scope>NUCLEOTIDE SEQUENCE [LARGE SCALE GENOMIC DNA]</scope>
    <source>
        <strain evidence="5 6">ETA_A8</strain>
    </source>
</reference>
<dbReference type="Gene3D" id="1.25.40.10">
    <property type="entry name" value="Tetratricopeptide repeat domain"/>
    <property type="match status" value="2"/>
</dbReference>
<accession>A0A517Y707</accession>
<organism evidence="5 6">
    <name type="scientific">Anatilimnocola aggregata</name>
    <dbReference type="NCBI Taxonomy" id="2528021"/>
    <lineage>
        <taxon>Bacteria</taxon>
        <taxon>Pseudomonadati</taxon>
        <taxon>Planctomycetota</taxon>
        <taxon>Planctomycetia</taxon>
        <taxon>Pirellulales</taxon>
        <taxon>Pirellulaceae</taxon>
        <taxon>Anatilimnocola</taxon>
    </lineage>
</organism>
<proteinExistence type="predicted"/>
<keyword evidence="2 3" id="KW-0802">TPR repeat</keyword>
<feature type="transmembrane region" description="Helical" evidence="4">
    <location>
        <begin position="310"/>
        <end position="331"/>
    </location>
</feature>
<keyword evidence="4" id="KW-0812">Transmembrane</keyword>
<dbReference type="PROSITE" id="PS50005">
    <property type="entry name" value="TPR"/>
    <property type="match status" value="1"/>
</dbReference>
<keyword evidence="4" id="KW-0472">Membrane</keyword>
<protein>
    <submittedName>
        <fullName evidence="5">Tetratricopeptide repeat protein</fullName>
    </submittedName>
</protein>
<evidence type="ECO:0000256" key="1">
    <source>
        <dbReference type="ARBA" id="ARBA00022737"/>
    </source>
</evidence>